<evidence type="ECO:0000256" key="2">
    <source>
        <dbReference type="SAM" id="Phobius"/>
    </source>
</evidence>
<name>A0A813ZV45_9BILA</name>
<feature type="signal peptide" evidence="3">
    <location>
        <begin position="1"/>
        <end position="21"/>
    </location>
</feature>
<evidence type="ECO:0000313" key="5">
    <source>
        <dbReference type="EMBL" id="CAF0994876.1"/>
    </source>
</evidence>
<evidence type="ECO:0000256" key="3">
    <source>
        <dbReference type="SAM" id="SignalP"/>
    </source>
</evidence>
<reference evidence="4" key="1">
    <citation type="submission" date="2021-02" db="EMBL/GenBank/DDBJ databases">
        <authorList>
            <person name="Nowell W R."/>
        </authorList>
    </citation>
    <scope>NUCLEOTIDE SEQUENCE</scope>
</reference>
<feature type="region of interest" description="Disordered" evidence="1">
    <location>
        <begin position="370"/>
        <end position="412"/>
    </location>
</feature>
<evidence type="ECO:0000256" key="1">
    <source>
        <dbReference type="SAM" id="MobiDB-lite"/>
    </source>
</evidence>
<dbReference type="InterPro" id="IPR035914">
    <property type="entry name" value="Sperma_CUB_dom_sf"/>
</dbReference>
<comment type="caution">
    <text evidence="4">The sequence shown here is derived from an EMBL/GenBank/DDBJ whole genome shotgun (WGS) entry which is preliminary data.</text>
</comment>
<evidence type="ECO:0000313" key="6">
    <source>
        <dbReference type="EMBL" id="CAF3838235.1"/>
    </source>
</evidence>
<evidence type="ECO:0000313" key="4">
    <source>
        <dbReference type="EMBL" id="CAF0903530.1"/>
    </source>
</evidence>
<keyword evidence="3" id="KW-0732">Signal</keyword>
<keyword evidence="2" id="KW-0472">Membrane</keyword>
<organism evidence="4 8">
    <name type="scientific">Rotaria sordida</name>
    <dbReference type="NCBI Taxonomy" id="392033"/>
    <lineage>
        <taxon>Eukaryota</taxon>
        <taxon>Metazoa</taxon>
        <taxon>Spiralia</taxon>
        <taxon>Gnathifera</taxon>
        <taxon>Rotifera</taxon>
        <taxon>Eurotatoria</taxon>
        <taxon>Bdelloidea</taxon>
        <taxon>Philodinida</taxon>
        <taxon>Philodinidae</taxon>
        <taxon>Rotaria</taxon>
    </lineage>
</organism>
<dbReference type="Gene3D" id="2.60.120.290">
    <property type="entry name" value="Spermadhesin, CUB domain"/>
    <property type="match status" value="1"/>
</dbReference>
<keyword evidence="2" id="KW-1133">Transmembrane helix</keyword>
<feature type="compositionally biased region" description="Basic and acidic residues" evidence="1">
    <location>
        <begin position="510"/>
        <end position="535"/>
    </location>
</feature>
<dbReference type="SUPFAM" id="SSF49854">
    <property type="entry name" value="Spermadhesin, CUB domain"/>
    <property type="match status" value="1"/>
</dbReference>
<proteinExistence type="predicted"/>
<gene>
    <name evidence="6" type="ORF">FNK824_LOCUS17180</name>
    <name evidence="5" type="ORF">JXQ802_LOCUS13866</name>
    <name evidence="4" type="ORF">SEV965_LOCUS5761</name>
</gene>
<dbReference type="EMBL" id="CAJOBE010002697">
    <property type="protein sequence ID" value="CAF3838235.1"/>
    <property type="molecule type" value="Genomic_DNA"/>
</dbReference>
<keyword evidence="7" id="KW-1185">Reference proteome</keyword>
<dbReference type="Proteomes" id="UP000663889">
    <property type="component" value="Unassembled WGS sequence"/>
</dbReference>
<evidence type="ECO:0000313" key="7">
    <source>
        <dbReference type="Proteomes" id="UP000663870"/>
    </source>
</evidence>
<dbReference type="Proteomes" id="UP000663870">
    <property type="component" value="Unassembled WGS sequence"/>
</dbReference>
<dbReference type="AlphaFoldDB" id="A0A813ZV45"/>
<dbReference type="EMBL" id="CAJNOL010000304">
    <property type="protein sequence ID" value="CAF0994876.1"/>
    <property type="molecule type" value="Genomic_DNA"/>
</dbReference>
<evidence type="ECO:0008006" key="9">
    <source>
        <dbReference type="Google" id="ProtNLM"/>
    </source>
</evidence>
<dbReference type="Proteomes" id="UP000663874">
    <property type="component" value="Unassembled WGS sequence"/>
</dbReference>
<feature type="transmembrane region" description="Helical" evidence="2">
    <location>
        <begin position="313"/>
        <end position="337"/>
    </location>
</feature>
<sequence>MVRLQLLLLLIFIIICNLTKKTSIVVNAGFFEYELPNRTVTICPSYSLISLECPQIPSLLDHRSWQPNLPTYFISIDYIRSFPLRLGFDANSCQPDISHTCNNYDLRYINTLCNGRPQCSDISTYQIRERSLCTFKAVTEIGFHCVPTWNLHEIQIKCDICKNATLTNDYGFIHSRNYPSKTVRLYCSTTIYAKPNHKIILYFVHGELNHDQLRIESVTSNGLIILNITLNGNLTTQRLAASIYEMKITFIPSHIYSYHPTYYLLYFYTIPICSITDPCLPGTSLITNTPITSPITTSRMRIQSVGWTHVPNLWIIIPVILAYIFLLLLIIALALLFRRRRKKQKVLENITNTNLSSHYLDVNGTSSRVQLVPSLSPPNGNSTIHDTYPSPRRTNTPQSTYRSLSSSPFPQNRERCYRETRSDFDLYHNSLDGIDYCYPVTTPYRARPTTSNDNYRGYGTIDHSSFNYDINRHHRSLPKSFSDCNLCKRRVVNEEYQQYFNEQDDNWHFKNTLEQRTEPRTSRDKIKERFRERSTSRQISDNDLTPSPSTTVEYSTILPRHQRIASESNRSNEPVRHLPFEYIPNETPTNIRKMGFKQNLSQDHLATGNNQQHVTNDDSGTTNFTMKFYERGGDVDDDDDNTKNHFDRCLHEGREVQQMSMRMNGQQNLNRHPYYHQQRRFTGSTSDI</sequence>
<evidence type="ECO:0000313" key="8">
    <source>
        <dbReference type="Proteomes" id="UP000663889"/>
    </source>
</evidence>
<accession>A0A813ZV45</accession>
<feature type="compositionally biased region" description="Polar residues" evidence="1">
    <location>
        <begin position="392"/>
        <end position="410"/>
    </location>
</feature>
<protein>
    <recommendedName>
        <fullName evidence="9">CUB domain-containing protein</fullName>
    </recommendedName>
</protein>
<keyword evidence="2" id="KW-0812">Transmembrane</keyword>
<dbReference type="EMBL" id="CAJNOU010000179">
    <property type="protein sequence ID" value="CAF0903530.1"/>
    <property type="molecule type" value="Genomic_DNA"/>
</dbReference>
<feature type="compositionally biased region" description="Polar residues" evidence="1">
    <location>
        <begin position="536"/>
        <end position="551"/>
    </location>
</feature>
<feature type="region of interest" description="Disordered" evidence="1">
    <location>
        <begin position="510"/>
        <end position="551"/>
    </location>
</feature>
<feature type="chain" id="PRO_5036409753" description="CUB domain-containing protein" evidence="3">
    <location>
        <begin position="22"/>
        <end position="688"/>
    </location>
</feature>